<dbReference type="GO" id="GO:0005737">
    <property type="term" value="C:cytoplasm"/>
    <property type="evidence" value="ECO:0007669"/>
    <property type="project" value="UniProtKB-SubCell"/>
</dbReference>
<dbReference type="GO" id="GO:0015031">
    <property type="term" value="P:protein transport"/>
    <property type="evidence" value="ECO:0007669"/>
    <property type="project" value="UniProtKB-KW"/>
</dbReference>
<feature type="non-terminal residue" evidence="12">
    <location>
        <position position="1"/>
    </location>
</feature>
<feature type="region of interest" description="Disordered" evidence="10">
    <location>
        <begin position="206"/>
        <end position="237"/>
    </location>
</feature>
<name>A0A267G7N5_9PLAT</name>
<evidence type="ECO:0000256" key="5">
    <source>
        <dbReference type="ARBA" id="ARBA00017036"/>
    </source>
</evidence>
<dbReference type="GO" id="GO:0032502">
    <property type="term" value="P:developmental process"/>
    <property type="evidence" value="ECO:0007669"/>
    <property type="project" value="TreeGrafter"/>
</dbReference>
<dbReference type="InterPro" id="IPR013883">
    <property type="entry name" value="TF_Iwr1_dom"/>
</dbReference>
<feature type="compositionally biased region" description="Basic and acidic residues" evidence="10">
    <location>
        <begin position="223"/>
        <end position="232"/>
    </location>
</feature>
<feature type="compositionally biased region" description="Acidic residues" evidence="10">
    <location>
        <begin position="339"/>
        <end position="359"/>
    </location>
</feature>
<dbReference type="EMBL" id="NIVC01000500">
    <property type="protein sequence ID" value="PAA82050.1"/>
    <property type="molecule type" value="Genomic_DNA"/>
</dbReference>
<evidence type="ECO:0000256" key="9">
    <source>
        <dbReference type="ARBA" id="ARBA00023242"/>
    </source>
</evidence>
<dbReference type="GO" id="GO:0005634">
    <property type="term" value="C:nucleus"/>
    <property type="evidence" value="ECO:0007669"/>
    <property type="project" value="UniProtKB-SubCell"/>
</dbReference>
<dbReference type="Pfam" id="PF08574">
    <property type="entry name" value="Iwr1"/>
    <property type="match status" value="1"/>
</dbReference>
<gene>
    <name evidence="12" type="ORF">BOX15_Mlig015102g1</name>
</gene>
<dbReference type="PANTHER" id="PTHR31196:SF2">
    <property type="entry name" value="RNA POLYMERASE II NUCLEAR LOCALIZATION PROTEIN SLC7A6OS-RELATED"/>
    <property type="match status" value="1"/>
</dbReference>
<evidence type="ECO:0000256" key="6">
    <source>
        <dbReference type="ARBA" id="ARBA00022448"/>
    </source>
</evidence>
<feature type="region of interest" description="Disordered" evidence="10">
    <location>
        <begin position="297"/>
        <end position="363"/>
    </location>
</feature>
<evidence type="ECO:0000256" key="4">
    <source>
        <dbReference type="ARBA" id="ARBA00010218"/>
    </source>
</evidence>
<evidence type="ECO:0000313" key="13">
    <source>
        <dbReference type="Proteomes" id="UP000215902"/>
    </source>
</evidence>
<keyword evidence="6" id="KW-0813">Transport</keyword>
<evidence type="ECO:0000256" key="10">
    <source>
        <dbReference type="SAM" id="MobiDB-lite"/>
    </source>
</evidence>
<reference evidence="12 13" key="1">
    <citation type="submission" date="2017-06" db="EMBL/GenBank/DDBJ databases">
        <title>A platform for efficient transgenesis in Macrostomum lignano, a flatworm model organism for stem cell research.</title>
        <authorList>
            <person name="Berezikov E."/>
        </authorList>
    </citation>
    <scope>NUCLEOTIDE SEQUENCE [LARGE SCALE GENOMIC DNA]</scope>
    <source>
        <strain evidence="12">DV1</strain>
        <tissue evidence="12">Whole organism</tissue>
    </source>
</reference>
<organism evidence="12 13">
    <name type="scientific">Macrostomum lignano</name>
    <dbReference type="NCBI Taxonomy" id="282301"/>
    <lineage>
        <taxon>Eukaryota</taxon>
        <taxon>Metazoa</taxon>
        <taxon>Spiralia</taxon>
        <taxon>Lophotrochozoa</taxon>
        <taxon>Platyhelminthes</taxon>
        <taxon>Rhabditophora</taxon>
        <taxon>Macrostomorpha</taxon>
        <taxon>Macrostomida</taxon>
        <taxon>Macrostomidae</taxon>
        <taxon>Macrostomum</taxon>
    </lineage>
</organism>
<comment type="subcellular location">
    <subcellularLocation>
        <location evidence="3">Cytoplasm</location>
    </subcellularLocation>
    <subcellularLocation>
        <location evidence="2">Nucleus</location>
    </subcellularLocation>
</comment>
<keyword evidence="7" id="KW-0963">Cytoplasm</keyword>
<evidence type="ECO:0000259" key="11">
    <source>
        <dbReference type="Pfam" id="PF08574"/>
    </source>
</evidence>
<evidence type="ECO:0000256" key="7">
    <source>
        <dbReference type="ARBA" id="ARBA00022490"/>
    </source>
</evidence>
<keyword evidence="9" id="KW-0539">Nucleus</keyword>
<comment type="function">
    <text evidence="1">Directs RNA polymerase II nuclear import.</text>
</comment>
<protein>
    <recommendedName>
        <fullName evidence="5">Probable RNA polymerase II nuclear localization protein SLC7A6OS</fullName>
    </recommendedName>
</protein>
<keyword evidence="13" id="KW-1185">Reference proteome</keyword>
<evidence type="ECO:0000313" key="12">
    <source>
        <dbReference type="EMBL" id="PAA82050.1"/>
    </source>
</evidence>
<evidence type="ECO:0000256" key="3">
    <source>
        <dbReference type="ARBA" id="ARBA00004496"/>
    </source>
</evidence>
<evidence type="ECO:0000256" key="8">
    <source>
        <dbReference type="ARBA" id="ARBA00022927"/>
    </source>
</evidence>
<evidence type="ECO:0000256" key="1">
    <source>
        <dbReference type="ARBA" id="ARBA00003202"/>
    </source>
</evidence>
<comment type="caution">
    <text evidence="12">The sequence shown here is derived from an EMBL/GenBank/DDBJ whole genome shotgun (WGS) entry which is preliminary data.</text>
</comment>
<accession>A0A267G7N5</accession>
<feature type="region of interest" description="Disordered" evidence="10">
    <location>
        <begin position="402"/>
        <end position="423"/>
    </location>
</feature>
<dbReference type="PANTHER" id="PTHR31196">
    <property type="entry name" value="RNA POLYMERASE II NUCLEAR LOCALIZATION PROTEIN SLC7A6OS-RELATED"/>
    <property type="match status" value="1"/>
</dbReference>
<keyword evidence="8" id="KW-0653">Protein transport</keyword>
<evidence type="ECO:0000256" key="2">
    <source>
        <dbReference type="ARBA" id="ARBA00004123"/>
    </source>
</evidence>
<dbReference type="AlphaFoldDB" id="A0A267G7N5"/>
<dbReference type="InterPro" id="IPR040218">
    <property type="entry name" value="SLC7A6OS"/>
</dbReference>
<dbReference type="Proteomes" id="UP000215902">
    <property type="component" value="Unassembled WGS sequence"/>
</dbReference>
<comment type="similarity">
    <text evidence="4">Belongs to the IWR1/SLC7A6OS family.</text>
</comment>
<feature type="domain" description="Transcription factor Iwr1" evidence="11">
    <location>
        <begin position="243"/>
        <end position="325"/>
    </location>
</feature>
<sequence>STKIMSTPVVLRVKKRKLASLSGGAIAATASAAQPDNADEEATVAAVRLLLQQPPNAKRAKLSEQQSGGLFVYAGRVSSADVDAAEAAVRRAIGKRKLGTEADRLRRRLGERPSEGEGRLVYKRRKRAQPTEVVVAKALKTVDRVATTQLGTAAAAATDDTTDKSSSQQFRIVDFELAGSRRRALMSRQKDSEQIACNGVAMTTKKSADKTDEAAVSQDEGDENCKDSNRDEVDSESDGDVYYDLYYGYSDACIARGPLPVPGSESQQEHQQMQFLLQAYEEAYSYADDSDAVGSSGGGCFTVIDGNSDDSDSNSESNWRNEYPDTPSEDESANGCSADSEDEDDDYVDDVDPYDDDGVGGDVGRLAGRLGRVRFVQQQLEPSDSEEDDRDLADWRQFKQQLLNSGDDGPSSLAAVGASQEQP</sequence>
<proteinExistence type="inferred from homology"/>